<reference evidence="3 4" key="1">
    <citation type="submission" date="2017-09" db="EMBL/GenBank/DDBJ databases">
        <authorList>
            <person name="Zhang H."/>
            <person name="Hu S."/>
            <person name="Xu J."/>
            <person name="He Z."/>
        </authorList>
    </citation>
    <scope>NUCLEOTIDE SEQUENCE [LARGE SCALE GENOMIC DNA]</scope>
    <source>
        <strain evidence="3 4">TXX3120</strain>
    </source>
</reference>
<dbReference type="GO" id="GO:0006313">
    <property type="term" value="P:DNA transposition"/>
    <property type="evidence" value="ECO:0007669"/>
    <property type="project" value="InterPro"/>
</dbReference>
<feature type="region of interest" description="Disordered" evidence="1">
    <location>
        <begin position="19"/>
        <end position="40"/>
    </location>
</feature>
<evidence type="ECO:0000259" key="2">
    <source>
        <dbReference type="Pfam" id="PF01526"/>
    </source>
</evidence>
<feature type="domain" description="Tn3 transposase DDE" evidence="2">
    <location>
        <begin position="40"/>
        <end position="104"/>
    </location>
</feature>
<dbReference type="AlphaFoldDB" id="A0A494UXA6"/>
<dbReference type="InterPro" id="IPR002513">
    <property type="entry name" value="Tn3_Tnp_DDE_dom"/>
</dbReference>
<dbReference type="Proteomes" id="UP000282170">
    <property type="component" value="Chromosome"/>
</dbReference>
<gene>
    <name evidence="3" type="ORF">CNQ36_29420</name>
</gene>
<organism evidence="3 4">
    <name type="scientific">Streptomyces fungicidicus</name>
    <dbReference type="NCBI Taxonomy" id="68203"/>
    <lineage>
        <taxon>Bacteria</taxon>
        <taxon>Bacillati</taxon>
        <taxon>Actinomycetota</taxon>
        <taxon>Actinomycetes</taxon>
        <taxon>Kitasatosporales</taxon>
        <taxon>Streptomycetaceae</taxon>
        <taxon>Streptomyces</taxon>
    </lineage>
</organism>
<dbReference type="EMBL" id="CP023407">
    <property type="protein sequence ID" value="AYL39160.1"/>
    <property type="molecule type" value="Genomic_DNA"/>
</dbReference>
<name>A0A494UXA6_9ACTN</name>
<dbReference type="Pfam" id="PF01526">
    <property type="entry name" value="DDE_Tnp_Tn3"/>
    <property type="match status" value="1"/>
</dbReference>
<evidence type="ECO:0000256" key="1">
    <source>
        <dbReference type="SAM" id="MobiDB-lite"/>
    </source>
</evidence>
<dbReference type="GO" id="GO:0004803">
    <property type="term" value="F:transposase activity"/>
    <property type="evidence" value="ECO:0007669"/>
    <property type="project" value="InterPro"/>
</dbReference>
<evidence type="ECO:0000313" key="4">
    <source>
        <dbReference type="Proteomes" id="UP000282170"/>
    </source>
</evidence>
<sequence length="134" mass="14946">MHLLALADPVDDTYRRLRTAAHRPGVPPLSPPRDLPRRPGPVRQAYREDQEDRLASLGPVLNTVALRNTRSLDAVVAQLRAEGHDIKDEAVARLSPLEDRHIDFLDRCLFNIKAGGPGQGLRSFRAPETVEDED</sequence>
<evidence type="ECO:0000313" key="3">
    <source>
        <dbReference type="EMBL" id="AYL39160.1"/>
    </source>
</evidence>
<keyword evidence="4" id="KW-1185">Reference proteome</keyword>
<dbReference type="KEGG" id="sfug:CNQ36_29420"/>
<proteinExistence type="predicted"/>
<accession>A0A494UXA6</accession>
<protein>
    <recommendedName>
        <fullName evidence="2">Tn3 transposase DDE domain-containing protein</fullName>
    </recommendedName>
</protein>